<dbReference type="PROSITE" id="PS51257">
    <property type="entry name" value="PROKAR_LIPOPROTEIN"/>
    <property type="match status" value="1"/>
</dbReference>
<evidence type="ECO:0000256" key="1">
    <source>
        <dbReference type="ARBA" id="ARBA00004635"/>
    </source>
</evidence>
<keyword evidence="9" id="KW-1185">Reference proteome</keyword>
<evidence type="ECO:0000256" key="5">
    <source>
        <dbReference type="ARBA" id="ARBA00023288"/>
    </source>
</evidence>
<evidence type="ECO:0000256" key="3">
    <source>
        <dbReference type="ARBA" id="ARBA00023136"/>
    </source>
</evidence>
<keyword evidence="5 6" id="KW-0449">Lipoprotein</keyword>
<dbReference type="PANTHER" id="PTHR30429:SF0">
    <property type="entry name" value="METHIONINE-BINDING LIPOPROTEIN METQ"/>
    <property type="match status" value="1"/>
</dbReference>
<feature type="chain" id="PRO_5046766249" description="Lipoprotein" evidence="7">
    <location>
        <begin position="21"/>
        <end position="274"/>
    </location>
</feature>
<evidence type="ECO:0000313" key="8">
    <source>
        <dbReference type="EMBL" id="CAH0419004.1"/>
    </source>
</evidence>
<accession>A0ABM8ZCV2</accession>
<protein>
    <recommendedName>
        <fullName evidence="6">Lipoprotein</fullName>
    </recommendedName>
</protein>
<comment type="similarity">
    <text evidence="6">Belongs to the nlpA lipoprotein family.</text>
</comment>
<dbReference type="Pfam" id="PF03180">
    <property type="entry name" value="Lipoprotein_9"/>
    <property type="match status" value="1"/>
</dbReference>
<evidence type="ECO:0000313" key="9">
    <source>
        <dbReference type="Proteomes" id="UP000789719"/>
    </source>
</evidence>
<dbReference type="EMBL" id="CAKKNT010000021">
    <property type="protein sequence ID" value="CAH0419004.1"/>
    <property type="molecule type" value="Genomic_DNA"/>
</dbReference>
<reference evidence="8 9" key="1">
    <citation type="submission" date="2021-11" db="EMBL/GenBank/DDBJ databases">
        <authorList>
            <person name="Depoorter E."/>
        </authorList>
    </citation>
    <scope>NUCLEOTIDE SEQUENCE [LARGE SCALE GENOMIC DNA]</scope>
    <source>
        <strain evidence="8 9">LMG 24286</strain>
    </source>
</reference>
<dbReference type="PANTHER" id="PTHR30429">
    <property type="entry name" value="D-METHIONINE-BINDING LIPOPROTEIN METQ"/>
    <property type="match status" value="1"/>
</dbReference>
<evidence type="ECO:0000256" key="6">
    <source>
        <dbReference type="PIRNR" id="PIRNR002854"/>
    </source>
</evidence>
<keyword evidence="2 7" id="KW-0732">Signal</keyword>
<dbReference type="Proteomes" id="UP000789719">
    <property type="component" value="Unassembled WGS sequence"/>
</dbReference>
<sequence length="274" mass="29820">MKKKLLIAVTAVLAAFTLAACGNSSKSSSSSNTVKIGVEGSEEAQVWDNIIARAKKEGVNIQLVHFNDYNQPNAALKSGQIDLNAYQHYYFLNTWNKANHANLKPIAKTLIAPVRLYGGKGVTKLSDIKKGGQIVIPNDPTNEGRALTLLQTAGLIKIKNEALPTPNDITANPKDLKIVPVDATQTAAQLKSVAGAVVNNDTATDAKLDPKSAIFVEPINKDSKQWINVIAANPKNDSNPAFKKIIKIYQSQETKNLFKKYYPEELPAWDADLK</sequence>
<dbReference type="RefSeq" id="WP_230099077.1">
    <property type="nucleotide sequence ID" value="NZ_CAKKNT010000021.1"/>
</dbReference>
<dbReference type="Gene3D" id="3.40.190.10">
    <property type="entry name" value="Periplasmic binding protein-like II"/>
    <property type="match status" value="2"/>
</dbReference>
<comment type="subcellular location">
    <subcellularLocation>
        <location evidence="1">Membrane</location>
        <topology evidence="1">Lipid-anchor</topology>
    </subcellularLocation>
</comment>
<evidence type="ECO:0000256" key="7">
    <source>
        <dbReference type="SAM" id="SignalP"/>
    </source>
</evidence>
<organism evidence="8 9">
    <name type="scientific">Periweissella ghanensis</name>
    <dbReference type="NCBI Taxonomy" id="467997"/>
    <lineage>
        <taxon>Bacteria</taxon>
        <taxon>Bacillati</taxon>
        <taxon>Bacillota</taxon>
        <taxon>Bacilli</taxon>
        <taxon>Lactobacillales</taxon>
        <taxon>Lactobacillaceae</taxon>
        <taxon>Periweissella</taxon>
    </lineage>
</organism>
<proteinExistence type="inferred from homology"/>
<evidence type="ECO:0000256" key="2">
    <source>
        <dbReference type="ARBA" id="ARBA00022729"/>
    </source>
</evidence>
<feature type="signal peptide" evidence="7">
    <location>
        <begin position="1"/>
        <end position="20"/>
    </location>
</feature>
<comment type="caution">
    <text evidence="8">The sequence shown here is derived from an EMBL/GenBank/DDBJ whole genome shotgun (WGS) entry which is preliminary data.</text>
</comment>
<dbReference type="InterPro" id="IPR004872">
    <property type="entry name" value="Lipoprotein_NlpA"/>
</dbReference>
<keyword evidence="3" id="KW-0472">Membrane</keyword>
<name>A0ABM8ZCV2_9LACO</name>
<gene>
    <name evidence="8" type="primary">metQ_1</name>
    <name evidence="8" type="ORF">WGH24286_01447</name>
</gene>
<evidence type="ECO:0000256" key="4">
    <source>
        <dbReference type="ARBA" id="ARBA00023139"/>
    </source>
</evidence>
<dbReference type="SUPFAM" id="SSF53850">
    <property type="entry name" value="Periplasmic binding protein-like II"/>
    <property type="match status" value="1"/>
</dbReference>
<dbReference type="PIRSF" id="PIRSF002854">
    <property type="entry name" value="MetQ"/>
    <property type="match status" value="1"/>
</dbReference>
<keyword evidence="4" id="KW-0564">Palmitate</keyword>